<keyword evidence="4" id="KW-1015">Disulfide bond</keyword>
<sequence length="307" mass="33917">MNKIYDIAIIGAGPGGLNAALYASRSNLKVALIEKSAPGGKMTKTSKIENWLGFDLIDGFDLSLKAYNHAISFGAEHLFGDIAKLEKNDDNLFELTYKTGEKLLAHKVIIATGMFEREPKWIENYDKFAFKGISFCATCDGPLFKGQDVIVLGGGNSAVEESTFLAKIVNHVYLIVREKDFIAEARLVEELKAMPNVTIYMEHQIKSLLGENGIEKAIIFENSSQKETILNVSGFFPFIGFIPNNDFFKDLGITNKNGFVETDENMQTKIKGLYAVGDIREKKIRQIVTAAADGAIAAKHIVDNLHN</sequence>
<comment type="caution">
    <text evidence="7">The sequence shown here is derived from an EMBL/GenBank/DDBJ whole genome shotgun (WGS) entry which is preliminary data.</text>
</comment>
<keyword evidence="5" id="KW-0676">Redox-active center</keyword>
<keyword evidence="1" id="KW-0285">Flavoprotein</keyword>
<dbReference type="PANTHER" id="PTHR48105">
    <property type="entry name" value="THIOREDOXIN REDUCTASE 1-RELATED-RELATED"/>
    <property type="match status" value="1"/>
</dbReference>
<dbReference type="Proteomes" id="UP000033750">
    <property type="component" value="Unassembled WGS sequence"/>
</dbReference>
<dbReference type="PRINTS" id="PR00469">
    <property type="entry name" value="PNDRDTASEII"/>
</dbReference>
<dbReference type="InterPro" id="IPR050097">
    <property type="entry name" value="Ferredoxin-NADP_redctase_2"/>
</dbReference>
<accession>A0A0F5H0F0</accession>
<protein>
    <submittedName>
        <fullName evidence="7">Thioredoxin reductase</fullName>
    </submittedName>
</protein>
<gene>
    <name evidence="7" type="primary">trxB</name>
    <name evidence="7" type="ORF">MMELEA_01420</name>
</gene>
<evidence type="ECO:0000313" key="8">
    <source>
        <dbReference type="Proteomes" id="UP000033750"/>
    </source>
</evidence>
<organism evidence="7 8">
    <name type="scientific">Mycoplasmopsis meleagridis ATCC 25294</name>
    <dbReference type="NCBI Taxonomy" id="1264554"/>
    <lineage>
        <taxon>Bacteria</taxon>
        <taxon>Bacillati</taxon>
        <taxon>Mycoplasmatota</taxon>
        <taxon>Mycoplasmoidales</taxon>
        <taxon>Metamycoplasmataceae</taxon>
        <taxon>Mycoplasmopsis</taxon>
    </lineage>
</organism>
<dbReference type="EMBL" id="JZXN01000017">
    <property type="protein sequence ID" value="KKB26759.1"/>
    <property type="molecule type" value="Genomic_DNA"/>
</dbReference>
<evidence type="ECO:0000256" key="5">
    <source>
        <dbReference type="ARBA" id="ARBA00023284"/>
    </source>
</evidence>
<name>A0A0F5H0F0_9BACT</name>
<dbReference type="PROSITE" id="PS00573">
    <property type="entry name" value="PYRIDINE_REDOX_2"/>
    <property type="match status" value="1"/>
</dbReference>
<dbReference type="PRINTS" id="PR00368">
    <property type="entry name" value="FADPNR"/>
</dbReference>
<evidence type="ECO:0000256" key="2">
    <source>
        <dbReference type="ARBA" id="ARBA00022827"/>
    </source>
</evidence>
<keyword evidence="8" id="KW-1185">Reference proteome</keyword>
<keyword evidence="2" id="KW-0274">FAD</keyword>
<dbReference type="SUPFAM" id="SSF51905">
    <property type="entry name" value="FAD/NAD(P)-binding domain"/>
    <property type="match status" value="1"/>
</dbReference>
<dbReference type="PATRIC" id="fig|1264554.4.peg.174"/>
<dbReference type="InterPro" id="IPR036188">
    <property type="entry name" value="FAD/NAD-bd_sf"/>
</dbReference>
<dbReference type="Gene3D" id="3.50.50.60">
    <property type="entry name" value="FAD/NAD(P)-binding domain"/>
    <property type="match status" value="2"/>
</dbReference>
<dbReference type="AlphaFoldDB" id="A0A0F5H0F0"/>
<dbReference type="OrthoDB" id="9806179at2"/>
<dbReference type="STRING" id="29561.MM26B8_02130"/>
<proteinExistence type="predicted"/>
<reference evidence="7 8" key="1">
    <citation type="submission" date="2015-03" db="EMBL/GenBank/DDBJ databases">
        <title>Genome sequence of Mycoplasma meleagridis strain ATCC 25294.</title>
        <authorList>
            <person name="Yacoub E."/>
            <person name="Blanchard A."/>
            <person name="Sirand-Pugnet P."/>
            <person name="Mardassi B.B.A."/>
        </authorList>
    </citation>
    <scope>NUCLEOTIDE SEQUENCE [LARGE SCALE GENOMIC DNA]</scope>
    <source>
        <strain evidence="7 8">ATCC 25294</strain>
    </source>
</reference>
<dbReference type="Pfam" id="PF07992">
    <property type="entry name" value="Pyr_redox_2"/>
    <property type="match status" value="1"/>
</dbReference>
<dbReference type="GO" id="GO:0016668">
    <property type="term" value="F:oxidoreductase activity, acting on a sulfur group of donors, NAD(P) as acceptor"/>
    <property type="evidence" value="ECO:0007669"/>
    <property type="project" value="UniProtKB-ARBA"/>
</dbReference>
<dbReference type="InterPro" id="IPR023753">
    <property type="entry name" value="FAD/NAD-binding_dom"/>
</dbReference>
<dbReference type="InterPro" id="IPR008255">
    <property type="entry name" value="Pyr_nucl-diS_OxRdtase_2_AS"/>
</dbReference>
<evidence type="ECO:0000256" key="1">
    <source>
        <dbReference type="ARBA" id="ARBA00022630"/>
    </source>
</evidence>
<evidence type="ECO:0000256" key="3">
    <source>
        <dbReference type="ARBA" id="ARBA00023002"/>
    </source>
</evidence>
<feature type="domain" description="FAD/NAD(P)-binding" evidence="6">
    <location>
        <begin position="5"/>
        <end position="294"/>
    </location>
</feature>
<evidence type="ECO:0000313" key="7">
    <source>
        <dbReference type="EMBL" id="KKB26759.1"/>
    </source>
</evidence>
<evidence type="ECO:0000256" key="4">
    <source>
        <dbReference type="ARBA" id="ARBA00023157"/>
    </source>
</evidence>
<evidence type="ECO:0000259" key="6">
    <source>
        <dbReference type="Pfam" id="PF07992"/>
    </source>
</evidence>
<keyword evidence="3" id="KW-0560">Oxidoreductase</keyword>
<dbReference type="RefSeq" id="WP_046097094.1">
    <property type="nucleotide sequence ID" value="NZ_JZXN01000017.1"/>
</dbReference>